<dbReference type="SUPFAM" id="SSF48317">
    <property type="entry name" value="Acid phosphatase/Vanadium-dependent haloperoxidase"/>
    <property type="match status" value="1"/>
</dbReference>
<proteinExistence type="predicted"/>
<keyword evidence="3" id="KW-1185">Reference proteome</keyword>
<dbReference type="EMBL" id="JAPDOB010000001">
    <property type="protein sequence ID" value="MCW3797249.1"/>
    <property type="molecule type" value="Genomic_DNA"/>
</dbReference>
<dbReference type="RefSeq" id="WP_264881415.1">
    <property type="nucleotide sequence ID" value="NZ_JAPDOB010000001.1"/>
</dbReference>
<reference evidence="2 3" key="1">
    <citation type="submission" date="2022-10" db="EMBL/GenBank/DDBJ databases">
        <title>Sphingomonas sp.</title>
        <authorList>
            <person name="Jin C."/>
        </authorList>
    </citation>
    <scope>NUCLEOTIDE SEQUENCE [LARGE SCALE GENOMIC DNA]</scope>
    <source>
        <strain evidence="2 3">BN140010</strain>
    </source>
</reference>
<dbReference type="SMART" id="SM00014">
    <property type="entry name" value="acidPPc"/>
    <property type="match status" value="1"/>
</dbReference>
<comment type="caution">
    <text evidence="2">The sequence shown here is derived from an EMBL/GenBank/DDBJ whole genome shotgun (WGS) entry which is preliminary data.</text>
</comment>
<dbReference type="Proteomes" id="UP001526246">
    <property type="component" value="Unassembled WGS sequence"/>
</dbReference>
<accession>A0ABT3JE14</accession>
<dbReference type="InterPro" id="IPR036938">
    <property type="entry name" value="PAP2/HPO_sf"/>
</dbReference>
<dbReference type="PANTHER" id="PTHR14969:SF13">
    <property type="entry name" value="AT30094P"/>
    <property type="match status" value="1"/>
</dbReference>
<name>A0ABT3JE14_9SPHN</name>
<protein>
    <submittedName>
        <fullName evidence="2">Phosphatase PAP2 family protein</fullName>
    </submittedName>
</protein>
<organism evidence="2 3">
    <name type="scientific">Sphingomonas arvum</name>
    <dbReference type="NCBI Taxonomy" id="2992113"/>
    <lineage>
        <taxon>Bacteria</taxon>
        <taxon>Pseudomonadati</taxon>
        <taxon>Pseudomonadota</taxon>
        <taxon>Alphaproteobacteria</taxon>
        <taxon>Sphingomonadales</taxon>
        <taxon>Sphingomonadaceae</taxon>
        <taxon>Sphingomonas</taxon>
    </lineage>
</organism>
<sequence length="190" mass="19799">MARRDSGNSLEQADLAVAGTLLPLSGDLAVRAIGAVSDLSDQEPLYAASAAVIATAAVMRDNRTLQTGLRLLATHLFATALRGVVKQTVDRTRPIAAAERGHYELGPGERYESDFNSFPSGHSAGAVAVARVIARRYPGASGPALGLAAASAGAQVLRSKHYLTDVVAGAAIGWMAEELLHALLARCERI</sequence>
<dbReference type="Pfam" id="PF01569">
    <property type="entry name" value="PAP2"/>
    <property type="match status" value="1"/>
</dbReference>
<feature type="domain" description="Phosphatidic acid phosphatase type 2/haloperoxidase" evidence="1">
    <location>
        <begin position="67"/>
        <end position="181"/>
    </location>
</feature>
<evidence type="ECO:0000313" key="3">
    <source>
        <dbReference type="Proteomes" id="UP001526246"/>
    </source>
</evidence>
<evidence type="ECO:0000259" key="1">
    <source>
        <dbReference type="SMART" id="SM00014"/>
    </source>
</evidence>
<dbReference type="InterPro" id="IPR000326">
    <property type="entry name" value="PAP2/HPO"/>
</dbReference>
<dbReference type="Gene3D" id="1.20.144.10">
    <property type="entry name" value="Phosphatidic acid phosphatase type 2/haloperoxidase"/>
    <property type="match status" value="1"/>
</dbReference>
<dbReference type="PANTHER" id="PTHR14969">
    <property type="entry name" value="SPHINGOSINE-1-PHOSPHATE PHOSPHOHYDROLASE"/>
    <property type="match status" value="1"/>
</dbReference>
<evidence type="ECO:0000313" key="2">
    <source>
        <dbReference type="EMBL" id="MCW3797249.1"/>
    </source>
</evidence>
<gene>
    <name evidence="2" type="ORF">OMW55_05430</name>
</gene>